<evidence type="ECO:0000256" key="1">
    <source>
        <dbReference type="SAM" id="Phobius"/>
    </source>
</evidence>
<dbReference type="EMBL" id="RIBS01000002">
    <property type="protein sequence ID" value="RNF85276.1"/>
    <property type="molecule type" value="Genomic_DNA"/>
</dbReference>
<dbReference type="Proteomes" id="UP000267049">
    <property type="component" value="Unassembled WGS sequence"/>
</dbReference>
<evidence type="ECO:0000313" key="3">
    <source>
        <dbReference type="Proteomes" id="UP000267049"/>
    </source>
</evidence>
<accession>A0A3M8T0T2</accession>
<keyword evidence="3" id="KW-1185">Reference proteome</keyword>
<evidence type="ECO:0000313" key="2">
    <source>
        <dbReference type="EMBL" id="RNF85276.1"/>
    </source>
</evidence>
<feature type="transmembrane region" description="Helical" evidence="1">
    <location>
        <begin position="14"/>
        <end position="38"/>
    </location>
</feature>
<feature type="transmembrane region" description="Helical" evidence="1">
    <location>
        <begin position="155"/>
        <end position="174"/>
    </location>
</feature>
<feature type="transmembrane region" description="Helical" evidence="1">
    <location>
        <begin position="107"/>
        <end position="124"/>
    </location>
</feature>
<dbReference type="OrthoDB" id="5114860at2"/>
<protein>
    <submittedName>
        <fullName evidence="2">Uncharacterized protein</fullName>
    </submittedName>
</protein>
<feature type="transmembrane region" description="Helical" evidence="1">
    <location>
        <begin position="131"/>
        <end position="149"/>
    </location>
</feature>
<dbReference type="RefSeq" id="WP_123087062.1">
    <property type="nucleotide sequence ID" value="NZ_RIBS01000002.1"/>
</dbReference>
<organism evidence="2 3">
    <name type="scientific">Montanilutibacter psychrotolerans</name>
    <dbReference type="NCBI Taxonomy" id="1327343"/>
    <lineage>
        <taxon>Bacteria</taxon>
        <taxon>Pseudomonadati</taxon>
        <taxon>Pseudomonadota</taxon>
        <taxon>Gammaproteobacteria</taxon>
        <taxon>Lysobacterales</taxon>
        <taxon>Lysobacteraceae</taxon>
        <taxon>Montanilutibacter</taxon>
    </lineage>
</organism>
<sequence>MTTDLARAQADMRFAYFGGAAGMLASSIAWLCAAVAAAQVAPRQAVWVLFIGGMLIHPLGVLIAKLLGRPGNHSKGNPLGSLALASTAWLIFSLPLAYAVSLLRIEWFFPAMLLVIGGRYLVFSSLFGMRIYWVCGLALAGAGYFLAQAGASPTLGAAAGAAIEAVFAAAIFVLNRRELRSNSSFDQKPLRGSP</sequence>
<proteinExistence type="predicted"/>
<name>A0A3M8T0T2_9GAMM</name>
<comment type="caution">
    <text evidence="2">The sequence shown here is derived from an EMBL/GenBank/DDBJ whole genome shotgun (WGS) entry which is preliminary data.</text>
</comment>
<keyword evidence="1" id="KW-0812">Transmembrane</keyword>
<keyword evidence="1" id="KW-1133">Transmembrane helix</keyword>
<dbReference type="InterPro" id="IPR053824">
    <property type="entry name" value="DUF7010"/>
</dbReference>
<feature type="transmembrane region" description="Helical" evidence="1">
    <location>
        <begin position="44"/>
        <end position="67"/>
    </location>
</feature>
<dbReference type="AlphaFoldDB" id="A0A3M8T0T2"/>
<gene>
    <name evidence="2" type="ORF">EER27_05800</name>
</gene>
<feature type="transmembrane region" description="Helical" evidence="1">
    <location>
        <begin position="79"/>
        <end position="101"/>
    </location>
</feature>
<dbReference type="Pfam" id="PF22765">
    <property type="entry name" value="DUF7010"/>
    <property type="match status" value="1"/>
</dbReference>
<keyword evidence="1" id="KW-0472">Membrane</keyword>
<reference evidence="2 3" key="1">
    <citation type="submission" date="2018-11" db="EMBL/GenBank/DDBJ databases">
        <title>Lysobacter cryohumiis sp. nov., isolated from soil in the Tianshan Mountains, Xinjiang, China.</title>
        <authorList>
            <person name="Luo Y."/>
            <person name="Sheng H."/>
        </authorList>
    </citation>
    <scope>NUCLEOTIDE SEQUENCE [LARGE SCALE GENOMIC DNA]</scope>
    <source>
        <strain evidence="2 3">ZS60</strain>
    </source>
</reference>